<name>A0A9N9FJT3_9GLOM</name>
<feature type="compositionally biased region" description="Basic and acidic residues" evidence="1">
    <location>
        <begin position="54"/>
        <end position="64"/>
    </location>
</feature>
<proteinExistence type="predicted"/>
<dbReference type="Proteomes" id="UP000789831">
    <property type="component" value="Unassembled WGS sequence"/>
</dbReference>
<organism evidence="2 3">
    <name type="scientific">Ambispora gerdemannii</name>
    <dbReference type="NCBI Taxonomy" id="144530"/>
    <lineage>
        <taxon>Eukaryota</taxon>
        <taxon>Fungi</taxon>
        <taxon>Fungi incertae sedis</taxon>
        <taxon>Mucoromycota</taxon>
        <taxon>Glomeromycotina</taxon>
        <taxon>Glomeromycetes</taxon>
        <taxon>Archaeosporales</taxon>
        <taxon>Ambisporaceae</taxon>
        <taxon>Ambispora</taxon>
    </lineage>
</organism>
<evidence type="ECO:0000313" key="2">
    <source>
        <dbReference type="EMBL" id="CAG8538357.1"/>
    </source>
</evidence>
<sequence>MLDHGPSRATSQLIRHLVPANTNAQNTSSTVDISYSPTSSSLPVTSQLSTPSPIEDHPDKEKDITPNCLPELEHILTRSESKTPVTSLPRDIIDDDLAETLDFVETVYKE</sequence>
<comment type="caution">
    <text evidence="2">The sequence shown here is derived from an EMBL/GenBank/DDBJ whole genome shotgun (WGS) entry which is preliminary data.</text>
</comment>
<feature type="region of interest" description="Disordered" evidence="1">
    <location>
        <begin position="1"/>
        <end position="65"/>
    </location>
</feature>
<evidence type="ECO:0000313" key="3">
    <source>
        <dbReference type="Proteomes" id="UP000789831"/>
    </source>
</evidence>
<reference evidence="2" key="1">
    <citation type="submission" date="2021-06" db="EMBL/GenBank/DDBJ databases">
        <authorList>
            <person name="Kallberg Y."/>
            <person name="Tangrot J."/>
            <person name="Rosling A."/>
        </authorList>
    </citation>
    <scope>NUCLEOTIDE SEQUENCE</scope>
    <source>
        <strain evidence="2">MT106</strain>
    </source>
</reference>
<gene>
    <name evidence="2" type="ORF">AGERDE_LOCUS6060</name>
</gene>
<protein>
    <submittedName>
        <fullName evidence="2">2947_t:CDS:1</fullName>
    </submittedName>
</protein>
<feature type="compositionally biased region" description="Polar residues" evidence="1">
    <location>
        <begin position="20"/>
        <end position="52"/>
    </location>
</feature>
<dbReference type="OrthoDB" id="2443224at2759"/>
<dbReference type="AlphaFoldDB" id="A0A9N9FJT3"/>
<evidence type="ECO:0000256" key="1">
    <source>
        <dbReference type="SAM" id="MobiDB-lite"/>
    </source>
</evidence>
<accession>A0A9N9FJT3</accession>
<dbReference type="EMBL" id="CAJVPL010000893">
    <property type="protein sequence ID" value="CAG8538357.1"/>
    <property type="molecule type" value="Genomic_DNA"/>
</dbReference>
<keyword evidence="3" id="KW-1185">Reference proteome</keyword>